<protein>
    <submittedName>
        <fullName evidence="7">Ca-activated chloride channel family protein</fullName>
    </submittedName>
</protein>
<evidence type="ECO:0000256" key="2">
    <source>
        <dbReference type="ARBA" id="ARBA00022692"/>
    </source>
</evidence>
<dbReference type="SUPFAM" id="SSF53300">
    <property type="entry name" value="vWA-like"/>
    <property type="match status" value="1"/>
</dbReference>
<dbReference type="PRINTS" id="PR00453">
    <property type="entry name" value="VWFADOMAIN"/>
</dbReference>
<keyword evidence="1" id="KW-1003">Cell membrane</keyword>
<name>A0A938XQL4_9FIRM</name>
<proteinExistence type="predicted"/>
<dbReference type="SMART" id="SM00327">
    <property type="entry name" value="VWA"/>
    <property type="match status" value="1"/>
</dbReference>
<feature type="transmembrane region" description="Helical" evidence="5">
    <location>
        <begin position="6"/>
        <end position="21"/>
    </location>
</feature>
<dbReference type="Pfam" id="PF00092">
    <property type="entry name" value="VWA"/>
    <property type="match status" value="1"/>
</dbReference>
<evidence type="ECO:0000256" key="4">
    <source>
        <dbReference type="ARBA" id="ARBA00023136"/>
    </source>
</evidence>
<dbReference type="Gene3D" id="3.40.50.410">
    <property type="entry name" value="von Willebrand factor, type A domain"/>
    <property type="match status" value="1"/>
</dbReference>
<dbReference type="EMBL" id="JAFBDQ010000002">
    <property type="protein sequence ID" value="MBM7555535.1"/>
    <property type="molecule type" value="Genomic_DNA"/>
</dbReference>
<evidence type="ECO:0000259" key="6">
    <source>
        <dbReference type="PROSITE" id="PS50234"/>
    </source>
</evidence>
<dbReference type="PANTHER" id="PTHR22550">
    <property type="entry name" value="SPORE GERMINATION PROTEIN"/>
    <property type="match status" value="1"/>
</dbReference>
<comment type="caution">
    <text evidence="7">The sequence shown here is derived from an EMBL/GenBank/DDBJ whole genome shotgun (WGS) entry which is preliminary data.</text>
</comment>
<keyword evidence="3 5" id="KW-1133">Transmembrane helix</keyword>
<feature type="transmembrane region" description="Helical" evidence="5">
    <location>
        <begin position="295"/>
        <end position="313"/>
    </location>
</feature>
<keyword evidence="4 5" id="KW-0472">Membrane</keyword>
<evidence type="ECO:0000256" key="3">
    <source>
        <dbReference type="ARBA" id="ARBA00022989"/>
    </source>
</evidence>
<keyword evidence="2 5" id="KW-0812">Transmembrane</keyword>
<reference evidence="7" key="1">
    <citation type="submission" date="2021-01" db="EMBL/GenBank/DDBJ databases">
        <title>Genomic Encyclopedia of Type Strains, Phase IV (KMG-IV): sequencing the most valuable type-strain genomes for metagenomic binning, comparative biology and taxonomic classification.</title>
        <authorList>
            <person name="Goeker M."/>
        </authorList>
    </citation>
    <scope>NUCLEOTIDE SEQUENCE</scope>
    <source>
        <strain evidence="7">DSM 23230</strain>
    </source>
</reference>
<feature type="transmembrane region" description="Helical" evidence="5">
    <location>
        <begin position="50"/>
        <end position="67"/>
    </location>
</feature>
<gene>
    <name evidence="7" type="ORF">JOC47_000360</name>
</gene>
<evidence type="ECO:0000313" key="8">
    <source>
        <dbReference type="Proteomes" id="UP000774000"/>
    </source>
</evidence>
<evidence type="ECO:0000256" key="1">
    <source>
        <dbReference type="ARBA" id="ARBA00022475"/>
    </source>
</evidence>
<sequence length="322" mass="36537">MFRFLHWYWLLLIPVIIYIFFKTQGQGQLKFSSLQLFEDTGIKKTYKHKIGKYLILIGLILLVVALARPQSGERLKNIKKEGLDIVLTLDVSESMRSVDFDPNRLEVAKKVANNFITKRPTDRLGLVIFSGTAYTRIPLTLDHNILERSLEKITTSDVNQEGTAIGMGISIAVNRLKKSDAESKVIILLTDGENNAGQINPTTAAGLAQEMDIKVYTIGVGSNETILPVEVMGQTRYRKYEGGLDEELLTDIAQQTGGKYFRAKDKDALQEIFNKINKLEKTEFKDNNYFQYHELAYGFIKAALLFILVGIFLDRYLFLKIP</sequence>
<dbReference type="PANTHER" id="PTHR22550:SF5">
    <property type="entry name" value="LEUCINE ZIPPER PROTEIN 4"/>
    <property type="match status" value="1"/>
</dbReference>
<accession>A0A938XQL4</accession>
<dbReference type="InterPro" id="IPR002035">
    <property type="entry name" value="VWF_A"/>
</dbReference>
<dbReference type="InterPro" id="IPR036465">
    <property type="entry name" value="vWFA_dom_sf"/>
</dbReference>
<evidence type="ECO:0000313" key="7">
    <source>
        <dbReference type="EMBL" id="MBM7555535.1"/>
    </source>
</evidence>
<dbReference type="Proteomes" id="UP000774000">
    <property type="component" value="Unassembled WGS sequence"/>
</dbReference>
<dbReference type="PROSITE" id="PS50234">
    <property type="entry name" value="VWFA"/>
    <property type="match status" value="1"/>
</dbReference>
<organism evidence="7 8">
    <name type="scientific">Halanaerobacter jeridensis</name>
    <dbReference type="NCBI Taxonomy" id="706427"/>
    <lineage>
        <taxon>Bacteria</taxon>
        <taxon>Bacillati</taxon>
        <taxon>Bacillota</taxon>
        <taxon>Clostridia</taxon>
        <taxon>Halanaerobiales</taxon>
        <taxon>Halobacteroidaceae</taxon>
        <taxon>Halanaerobacter</taxon>
    </lineage>
</organism>
<evidence type="ECO:0000256" key="5">
    <source>
        <dbReference type="SAM" id="Phobius"/>
    </source>
</evidence>
<dbReference type="InterPro" id="IPR050768">
    <property type="entry name" value="UPF0353/GerABKA_families"/>
</dbReference>
<dbReference type="RefSeq" id="WP_204700268.1">
    <property type="nucleotide sequence ID" value="NZ_JAFBDQ010000002.1"/>
</dbReference>
<keyword evidence="8" id="KW-1185">Reference proteome</keyword>
<dbReference type="AlphaFoldDB" id="A0A938XQL4"/>
<dbReference type="Pfam" id="PF07584">
    <property type="entry name" value="BatA"/>
    <property type="match status" value="1"/>
</dbReference>
<feature type="domain" description="VWFA" evidence="6">
    <location>
        <begin position="84"/>
        <end position="276"/>
    </location>
</feature>
<dbReference type="InterPro" id="IPR024163">
    <property type="entry name" value="Aerotolerance_reg_N"/>
</dbReference>